<gene>
    <name evidence="7" type="ORF">HHL28_07715</name>
</gene>
<dbReference type="Pfam" id="PF08448">
    <property type="entry name" value="PAS_4"/>
    <property type="match status" value="1"/>
</dbReference>
<feature type="domain" description="Histidine kinase" evidence="5">
    <location>
        <begin position="124"/>
        <end position="348"/>
    </location>
</feature>
<protein>
    <recommendedName>
        <fullName evidence="2">histidine kinase</fullName>
        <ecNumber evidence="2">2.7.13.3</ecNumber>
    </recommendedName>
</protein>
<keyword evidence="8" id="KW-1185">Reference proteome</keyword>
<keyword evidence="3 4" id="KW-0597">Phosphoprotein</keyword>
<dbReference type="Pfam" id="PF00512">
    <property type="entry name" value="HisKA"/>
    <property type="match status" value="1"/>
</dbReference>
<dbReference type="Gene3D" id="3.30.565.10">
    <property type="entry name" value="Histidine kinase-like ATPase, C-terminal domain"/>
    <property type="match status" value="1"/>
</dbReference>
<sequence length="492" mass="53452">MGIAQVNAELKLEECNATFLSLVAAPLADVQGKAVGLLFQRDQRAGFLAHLAAVLDGADGSAPVEARLRGGSSPAVHVYARRVETEGGGRALILHMVDMTTQKNLEAQFVQSQKMQAIGQLAGGVAHDFNNLLTAMIGFCDLLLLRHKPGDHSFTDIMQIKQNANRAANLVRQLLAFSRQQTLQPRVLNITDVLAELSNLLRRLIGENIEFRMIHGRDLGLVKVDQGQLEQVIINLVVNARDAMAGAGGRLTIVTSNFSTPVPVRRDTEEMQPGDYVVVEVIDTGCGIPKENLQRIFEPFFSTKEIGSGTGLGLSTVYGIVRQTGGFVFVDSAPGEGAKFSIYLPRFQETGAATALPAEAKEKVADLTGMGTILLVEDEDAVRVFGARALRNKGYHVLEAKSGESALEILKRQDGPVVDLIVTDVVMPQMDGPTMIRHVQEFRPDLKVIFISGYAEERFRAQVGDGMRVEFLPKPFSLKQLASKVKEVIGGE</sequence>
<dbReference type="InterPro" id="IPR003661">
    <property type="entry name" value="HisK_dim/P_dom"/>
</dbReference>
<dbReference type="PRINTS" id="PR00344">
    <property type="entry name" value="BCTRLSENSOR"/>
</dbReference>
<dbReference type="SUPFAM" id="SSF55874">
    <property type="entry name" value="ATPase domain of HSP90 chaperone/DNA topoisomerase II/histidine kinase"/>
    <property type="match status" value="1"/>
</dbReference>
<dbReference type="Gene3D" id="3.40.50.2300">
    <property type="match status" value="1"/>
</dbReference>
<dbReference type="EMBL" id="CP051775">
    <property type="protein sequence ID" value="QJE74824.1"/>
    <property type="molecule type" value="Genomic_DNA"/>
</dbReference>
<evidence type="ECO:0000313" key="7">
    <source>
        <dbReference type="EMBL" id="QJE74824.1"/>
    </source>
</evidence>
<dbReference type="CDD" id="cd00082">
    <property type="entry name" value="HisKA"/>
    <property type="match status" value="1"/>
</dbReference>
<evidence type="ECO:0000256" key="2">
    <source>
        <dbReference type="ARBA" id="ARBA00012438"/>
    </source>
</evidence>
<dbReference type="EC" id="2.7.13.3" evidence="2"/>
<reference evidence="7" key="1">
    <citation type="submission" date="2020-04" db="EMBL/GenBank/DDBJ databases">
        <title>A desert anoxygenic phototrophic bacterium fixes CO2 using RubisCO under aerobic conditions.</title>
        <authorList>
            <person name="Tang K."/>
        </authorList>
    </citation>
    <scope>NUCLEOTIDE SEQUENCE [LARGE SCALE GENOMIC DNA]</scope>
    <source>
        <strain evidence="7">MIMtkB3</strain>
    </source>
</reference>
<dbReference type="KEGG" id="acru:HHL28_07715"/>
<evidence type="ECO:0000256" key="1">
    <source>
        <dbReference type="ARBA" id="ARBA00000085"/>
    </source>
</evidence>
<dbReference type="SMART" id="SM00448">
    <property type="entry name" value="REC"/>
    <property type="match status" value="1"/>
</dbReference>
<dbReference type="Proteomes" id="UP000501891">
    <property type="component" value="Chromosome"/>
</dbReference>
<proteinExistence type="predicted"/>
<dbReference type="Gene3D" id="3.30.450.20">
    <property type="entry name" value="PAS domain"/>
    <property type="match status" value="1"/>
</dbReference>
<evidence type="ECO:0000259" key="6">
    <source>
        <dbReference type="PROSITE" id="PS50110"/>
    </source>
</evidence>
<dbReference type="InterPro" id="IPR035965">
    <property type="entry name" value="PAS-like_dom_sf"/>
</dbReference>
<dbReference type="PROSITE" id="PS50109">
    <property type="entry name" value="HIS_KIN"/>
    <property type="match status" value="1"/>
</dbReference>
<evidence type="ECO:0000313" key="8">
    <source>
        <dbReference type="Proteomes" id="UP000501891"/>
    </source>
</evidence>
<dbReference type="PANTHER" id="PTHR43065">
    <property type="entry name" value="SENSOR HISTIDINE KINASE"/>
    <property type="match status" value="1"/>
</dbReference>
<organism evidence="7 8">
    <name type="scientific">Aerophototrophica crusticola</name>
    <dbReference type="NCBI Taxonomy" id="1709002"/>
    <lineage>
        <taxon>Bacteria</taxon>
        <taxon>Pseudomonadati</taxon>
        <taxon>Pseudomonadota</taxon>
        <taxon>Alphaproteobacteria</taxon>
        <taxon>Rhodospirillales</taxon>
        <taxon>Rhodospirillaceae</taxon>
        <taxon>Aerophototrophica</taxon>
    </lineage>
</organism>
<dbReference type="InterPro" id="IPR036890">
    <property type="entry name" value="HATPase_C_sf"/>
</dbReference>
<evidence type="ECO:0000256" key="3">
    <source>
        <dbReference type="ARBA" id="ARBA00022553"/>
    </source>
</evidence>
<evidence type="ECO:0000256" key="4">
    <source>
        <dbReference type="PROSITE-ProRule" id="PRU00169"/>
    </source>
</evidence>
<dbReference type="Pfam" id="PF00072">
    <property type="entry name" value="Response_reg"/>
    <property type="match status" value="1"/>
</dbReference>
<dbReference type="InterPro" id="IPR011006">
    <property type="entry name" value="CheY-like_superfamily"/>
</dbReference>
<dbReference type="InterPro" id="IPR036097">
    <property type="entry name" value="HisK_dim/P_sf"/>
</dbReference>
<dbReference type="PROSITE" id="PS50110">
    <property type="entry name" value="RESPONSE_REGULATORY"/>
    <property type="match status" value="1"/>
</dbReference>
<dbReference type="Gene3D" id="1.10.287.130">
    <property type="match status" value="1"/>
</dbReference>
<dbReference type="InterPro" id="IPR005467">
    <property type="entry name" value="His_kinase_dom"/>
</dbReference>
<comment type="catalytic activity">
    <reaction evidence="1">
        <text>ATP + protein L-histidine = ADP + protein N-phospho-L-histidine.</text>
        <dbReference type="EC" id="2.7.13.3"/>
    </reaction>
</comment>
<dbReference type="InterPro" id="IPR003594">
    <property type="entry name" value="HATPase_dom"/>
</dbReference>
<dbReference type="InterPro" id="IPR001789">
    <property type="entry name" value="Sig_transdc_resp-reg_receiver"/>
</dbReference>
<accession>A0A858RBQ3</accession>
<name>A0A858RBQ3_9PROT</name>
<dbReference type="GO" id="GO:0000155">
    <property type="term" value="F:phosphorelay sensor kinase activity"/>
    <property type="evidence" value="ECO:0007669"/>
    <property type="project" value="InterPro"/>
</dbReference>
<dbReference type="SMART" id="SM00387">
    <property type="entry name" value="HATPase_c"/>
    <property type="match status" value="1"/>
</dbReference>
<feature type="domain" description="Response regulatory" evidence="6">
    <location>
        <begin position="372"/>
        <end position="489"/>
    </location>
</feature>
<dbReference type="SUPFAM" id="SSF55785">
    <property type="entry name" value="PYP-like sensor domain (PAS domain)"/>
    <property type="match status" value="1"/>
</dbReference>
<dbReference type="FunFam" id="1.10.287.130:FF:000037">
    <property type="entry name" value="Hybrid sensor histidine kinase/response regulator"/>
    <property type="match status" value="1"/>
</dbReference>
<dbReference type="SUPFAM" id="SSF52172">
    <property type="entry name" value="CheY-like"/>
    <property type="match status" value="1"/>
</dbReference>
<dbReference type="InterPro" id="IPR013656">
    <property type="entry name" value="PAS_4"/>
</dbReference>
<dbReference type="InterPro" id="IPR004358">
    <property type="entry name" value="Sig_transdc_His_kin-like_C"/>
</dbReference>
<evidence type="ECO:0000259" key="5">
    <source>
        <dbReference type="PROSITE" id="PS50109"/>
    </source>
</evidence>
<feature type="modified residue" description="4-aspartylphosphate" evidence="4">
    <location>
        <position position="424"/>
    </location>
</feature>
<dbReference type="SUPFAM" id="SSF47384">
    <property type="entry name" value="Homodimeric domain of signal transducing histidine kinase"/>
    <property type="match status" value="1"/>
</dbReference>
<dbReference type="AlphaFoldDB" id="A0A858RBQ3"/>
<dbReference type="Pfam" id="PF02518">
    <property type="entry name" value="HATPase_c"/>
    <property type="match status" value="1"/>
</dbReference>
<dbReference type="SMART" id="SM00388">
    <property type="entry name" value="HisKA"/>
    <property type="match status" value="1"/>
</dbReference>
<dbReference type="PANTHER" id="PTHR43065:SF42">
    <property type="entry name" value="TWO-COMPONENT SENSOR PPRA"/>
    <property type="match status" value="1"/>
</dbReference>